<reference evidence="1" key="2">
    <citation type="submission" date="2022-01" db="EMBL/GenBank/DDBJ databases">
        <authorList>
            <person name="Yamashiro T."/>
            <person name="Shiraishi A."/>
            <person name="Satake H."/>
            <person name="Nakayama K."/>
        </authorList>
    </citation>
    <scope>NUCLEOTIDE SEQUENCE</scope>
</reference>
<gene>
    <name evidence="1" type="ORF">Tco_1131802</name>
</gene>
<organism evidence="1 2">
    <name type="scientific">Tanacetum coccineum</name>
    <dbReference type="NCBI Taxonomy" id="301880"/>
    <lineage>
        <taxon>Eukaryota</taxon>
        <taxon>Viridiplantae</taxon>
        <taxon>Streptophyta</taxon>
        <taxon>Embryophyta</taxon>
        <taxon>Tracheophyta</taxon>
        <taxon>Spermatophyta</taxon>
        <taxon>Magnoliopsida</taxon>
        <taxon>eudicotyledons</taxon>
        <taxon>Gunneridae</taxon>
        <taxon>Pentapetalae</taxon>
        <taxon>asterids</taxon>
        <taxon>campanulids</taxon>
        <taxon>Asterales</taxon>
        <taxon>Asteraceae</taxon>
        <taxon>Asteroideae</taxon>
        <taxon>Anthemideae</taxon>
        <taxon>Anthemidinae</taxon>
        <taxon>Tanacetum</taxon>
    </lineage>
</organism>
<proteinExistence type="predicted"/>
<evidence type="ECO:0000313" key="1">
    <source>
        <dbReference type="EMBL" id="GJU09406.1"/>
    </source>
</evidence>
<keyword evidence="2" id="KW-1185">Reference proteome</keyword>
<accession>A0ABQ5JAS7</accession>
<comment type="caution">
    <text evidence="1">The sequence shown here is derived from an EMBL/GenBank/DDBJ whole genome shotgun (WGS) entry which is preliminary data.</text>
</comment>
<sequence length="155" mass="18053">MDVADNISLDFWSQKLPKSSQGYDTIWVRLWVQFGYEFGISSAYDGTKPTENNSTLEDMLRACNDRPLGHGFALERVVRFGKRGKLNPRFVGPFKPFRWMGLLFDDHVQFIVETIELIDREVKLGLKRSVIPLVLRFQMELQEGSRVYMEPKFNS</sequence>
<evidence type="ECO:0000313" key="2">
    <source>
        <dbReference type="Proteomes" id="UP001151760"/>
    </source>
</evidence>
<dbReference type="EMBL" id="BQNB010021725">
    <property type="protein sequence ID" value="GJU09406.1"/>
    <property type="molecule type" value="Genomic_DNA"/>
</dbReference>
<name>A0ABQ5JAS7_9ASTR</name>
<protein>
    <submittedName>
        <fullName evidence="1">Uncharacterized protein</fullName>
    </submittedName>
</protein>
<reference evidence="1" key="1">
    <citation type="journal article" date="2022" name="Int. J. Mol. Sci.">
        <title>Draft Genome of Tanacetum Coccineum: Genomic Comparison of Closely Related Tanacetum-Family Plants.</title>
        <authorList>
            <person name="Yamashiro T."/>
            <person name="Shiraishi A."/>
            <person name="Nakayama K."/>
            <person name="Satake H."/>
        </authorList>
    </citation>
    <scope>NUCLEOTIDE SEQUENCE</scope>
</reference>
<dbReference type="Proteomes" id="UP001151760">
    <property type="component" value="Unassembled WGS sequence"/>
</dbReference>